<reference evidence="2 3" key="1">
    <citation type="submission" date="2020-02" db="EMBL/GenBank/DDBJ databases">
        <title>Genome sequencing for Kineobactrum sp. M2.</title>
        <authorList>
            <person name="Park S.-J."/>
        </authorList>
    </citation>
    <scope>NUCLEOTIDE SEQUENCE [LARGE SCALE GENOMIC DNA]</scope>
    <source>
        <strain evidence="2 3">M2</strain>
    </source>
</reference>
<sequence length="115" mass="12639">MVGIVISFVPGAFIAAALWRLRQLFQLYARGEFFSGNTVALYSRIAASALWFIATLIAAQSALSVAMSYDTGSPHISLSFTHAHAFMLFGAILLRLVTWIMAVGHELENENRSFV</sequence>
<dbReference type="Pfam" id="PF11188">
    <property type="entry name" value="DUF2975"/>
    <property type="match status" value="1"/>
</dbReference>
<evidence type="ECO:0000313" key="2">
    <source>
        <dbReference type="EMBL" id="QIB65095.1"/>
    </source>
</evidence>
<accession>A0A6C0U3Z8</accession>
<dbReference type="InterPro" id="IPR021354">
    <property type="entry name" value="DUF2975"/>
</dbReference>
<evidence type="ECO:0000313" key="3">
    <source>
        <dbReference type="Proteomes" id="UP000477680"/>
    </source>
</evidence>
<dbReference type="AlphaFoldDB" id="A0A6C0U3Z8"/>
<dbReference type="KEGG" id="kim:G3T16_06460"/>
<name>A0A6C0U3Z8_9GAMM</name>
<protein>
    <submittedName>
        <fullName evidence="2">DUF2975 domain-containing protein</fullName>
    </submittedName>
</protein>
<dbReference type="EMBL" id="CP048711">
    <property type="protein sequence ID" value="QIB65095.1"/>
    <property type="molecule type" value="Genomic_DNA"/>
</dbReference>
<keyword evidence="1" id="KW-0472">Membrane</keyword>
<feature type="transmembrane region" description="Helical" evidence="1">
    <location>
        <begin position="83"/>
        <end position="103"/>
    </location>
</feature>
<keyword evidence="3" id="KW-1185">Reference proteome</keyword>
<proteinExistence type="predicted"/>
<keyword evidence="1" id="KW-1133">Transmembrane helix</keyword>
<dbReference type="Proteomes" id="UP000477680">
    <property type="component" value="Chromosome"/>
</dbReference>
<gene>
    <name evidence="2" type="ORF">G3T16_06460</name>
</gene>
<feature type="transmembrane region" description="Helical" evidence="1">
    <location>
        <begin position="41"/>
        <end position="63"/>
    </location>
</feature>
<feature type="transmembrane region" description="Helical" evidence="1">
    <location>
        <begin position="6"/>
        <end position="21"/>
    </location>
</feature>
<evidence type="ECO:0000256" key="1">
    <source>
        <dbReference type="SAM" id="Phobius"/>
    </source>
</evidence>
<keyword evidence="1" id="KW-0812">Transmembrane</keyword>
<organism evidence="2 3">
    <name type="scientific">Kineobactrum salinum</name>
    <dbReference type="NCBI Taxonomy" id="2708301"/>
    <lineage>
        <taxon>Bacteria</taxon>
        <taxon>Pseudomonadati</taxon>
        <taxon>Pseudomonadota</taxon>
        <taxon>Gammaproteobacteria</taxon>
        <taxon>Cellvibrionales</taxon>
        <taxon>Halieaceae</taxon>
        <taxon>Kineobactrum</taxon>
    </lineage>
</organism>